<gene>
    <name evidence="6" type="ORF">PMEA_00033639</name>
</gene>
<keyword evidence="3" id="KW-0240">DNA-directed RNA polymerase</keyword>
<keyword evidence="7" id="KW-1185">Reference proteome</keyword>
<sequence length="415" mass="46781">MAAATLEYEAIDASSNVQPLVVNFTNGNLKQNSASKRIRFGCYQWADRGDKRKRQRKTVIAETDGMEYTGCNFGQFSRSSGLCKYVLGVYNERTEVMKMYDTEMVTLQPKVLDTGSTETNQGEDEEDNKIDLTFLQKNDLLTEAFGSKRKKRAMASRQRNKVDDTDLNLKVSDVLESLAKEPVEATDGVEQQSTIPPYNLKATTAADVYKLNDIISPGEYEALQRISQEIKNADKEKISEWRNEKRFPEYVLQHIAVMSVKSTKRLHQSCCLLYLSYMMTLYSLNYQDLRKKDPLPMVPAGIKKKLLSSFSLEKGRSRAVPKRLKDKLLSYILVLALMIDEFSLDFAVIMKDLKMPIPRLTNHLKAVGCIISSSRVGSGKKKMDDGASVVNKTAVLKVPLPPHFPSGRPISFTGK</sequence>
<dbReference type="GO" id="GO:0006351">
    <property type="term" value="P:DNA-templated transcription"/>
    <property type="evidence" value="ECO:0007669"/>
    <property type="project" value="InterPro"/>
</dbReference>
<evidence type="ECO:0000256" key="3">
    <source>
        <dbReference type="ARBA" id="ARBA00022478"/>
    </source>
</evidence>
<reference evidence="6 7" key="1">
    <citation type="submission" date="2022-05" db="EMBL/GenBank/DDBJ databases">
        <authorList>
            <consortium name="Genoscope - CEA"/>
            <person name="William W."/>
        </authorList>
    </citation>
    <scope>NUCLEOTIDE SEQUENCE [LARGE SCALE GENOMIC DNA]</scope>
</reference>
<evidence type="ECO:0000313" key="6">
    <source>
        <dbReference type="EMBL" id="CAH3045609.1"/>
    </source>
</evidence>
<evidence type="ECO:0000256" key="5">
    <source>
        <dbReference type="ARBA" id="ARBA00023242"/>
    </source>
</evidence>
<comment type="caution">
    <text evidence="6">The sequence shown here is derived from an EMBL/GenBank/DDBJ whole genome shotgun (WGS) entry which is preliminary data.</text>
</comment>
<evidence type="ECO:0000256" key="2">
    <source>
        <dbReference type="ARBA" id="ARBA00009430"/>
    </source>
</evidence>
<dbReference type="GO" id="GO:0000428">
    <property type="term" value="C:DNA-directed RNA polymerase complex"/>
    <property type="evidence" value="ECO:0007669"/>
    <property type="project" value="UniProtKB-KW"/>
</dbReference>
<organism evidence="6 7">
    <name type="scientific">Pocillopora meandrina</name>
    <dbReference type="NCBI Taxonomy" id="46732"/>
    <lineage>
        <taxon>Eukaryota</taxon>
        <taxon>Metazoa</taxon>
        <taxon>Cnidaria</taxon>
        <taxon>Anthozoa</taxon>
        <taxon>Hexacorallia</taxon>
        <taxon>Scleractinia</taxon>
        <taxon>Astrocoeniina</taxon>
        <taxon>Pocilloporidae</taxon>
        <taxon>Pocillopora</taxon>
    </lineage>
</organism>
<proteinExistence type="inferred from homology"/>
<dbReference type="Proteomes" id="UP001159428">
    <property type="component" value="Unassembled WGS sequence"/>
</dbReference>
<dbReference type="EMBL" id="CALNXJ010000008">
    <property type="protein sequence ID" value="CAH3045609.1"/>
    <property type="molecule type" value="Genomic_DNA"/>
</dbReference>
<dbReference type="Pfam" id="PF06870">
    <property type="entry name" value="RNA_pol_I_A49"/>
    <property type="match status" value="1"/>
</dbReference>
<protein>
    <recommendedName>
        <fullName evidence="8">DNA-directed RNA polymerase I subunit RPA49</fullName>
    </recommendedName>
</protein>
<evidence type="ECO:0000256" key="4">
    <source>
        <dbReference type="ARBA" id="ARBA00023163"/>
    </source>
</evidence>
<dbReference type="AlphaFoldDB" id="A0AAU9W241"/>
<keyword evidence="5" id="KW-0539">Nucleus</keyword>
<dbReference type="InterPro" id="IPR009668">
    <property type="entry name" value="RNA_pol-assoc_fac_A49-like"/>
</dbReference>
<dbReference type="GO" id="GO:0005730">
    <property type="term" value="C:nucleolus"/>
    <property type="evidence" value="ECO:0007669"/>
    <property type="project" value="UniProtKB-SubCell"/>
</dbReference>
<evidence type="ECO:0000256" key="1">
    <source>
        <dbReference type="ARBA" id="ARBA00004604"/>
    </source>
</evidence>
<comment type="similarity">
    <text evidence="2">Belongs to the eukaryotic RPA49/POLR1E RNA polymerase subunit family.</text>
</comment>
<dbReference type="PANTHER" id="PTHR14440">
    <property type="entry name" value="DNA-DIRECTED RNA POLYMERASE I SUBUNIT RPA49"/>
    <property type="match status" value="1"/>
</dbReference>
<accession>A0AAU9W241</accession>
<dbReference type="GO" id="GO:0003677">
    <property type="term" value="F:DNA binding"/>
    <property type="evidence" value="ECO:0007669"/>
    <property type="project" value="InterPro"/>
</dbReference>
<comment type="subcellular location">
    <subcellularLocation>
        <location evidence="1">Nucleus</location>
        <location evidence="1">Nucleolus</location>
    </subcellularLocation>
</comment>
<evidence type="ECO:0000313" key="7">
    <source>
        <dbReference type="Proteomes" id="UP001159428"/>
    </source>
</evidence>
<evidence type="ECO:0008006" key="8">
    <source>
        <dbReference type="Google" id="ProtNLM"/>
    </source>
</evidence>
<name>A0AAU9W241_9CNID</name>
<keyword evidence="4" id="KW-0804">Transcription</keyword>